<evidence type="ECO:0000256" key="2">
    <source>
        <dbReference type="ARBA" id="ARBA00022692"/>
    </source>
</evidence>
<feature type="transmembrane region" description="Helical" evidence="6">
    <location>
        <begin position="168"/>
        <end position="188"/>
    </location>
</feature>
<accession>A0A316YK57</accession>
<name>A0A316YK57_9BASI</name>
<keyword evidence="2 6" id="KW-0812">Transmembrane</keyword>
<evidence type="ECO:0000256" key="6">
    <source>
        <dbReference type="SAM" id="Phobius"/>
    </source>
</evidence>
<keyword evidence="8" id="KW-1185">Reference proteome</keyword>
<dbReference type="STRING" id="215250.A0A316YK57"/>
<dbReference type="GO" id="GO:0000329">
    <property type="term" value="C:fungal-type vacuole membrane"/>
    <property type="evidence" value="ECO:0007669"/>
    <property type="project" value="TreeGrafter"/>
</dbReference>
<keyword evidence="3 6" id="KW-1133">Transmembrane helix</keyword>
<evidence type="ECO:0000256" key="4">
    <source>
        <dbReference type="ARBA" id="ARBA00023136"/>
    </source>
</evidence>
<evidence type="ECO:0000313" key="8">
    <source>
        <dbReference type="Proteomes" id="UP000245768"/>
    </source>
</evidence>
<feature type="region of interest" description="Disordered" evidence="5">
    <location>
        <begin position="225"/>
        <end position="252"/>
    </location>
</feature>
<dbReference type="RefSeq" id="XP_025375671.1">
    <property type="nucleotide sequence ID" value="XM_025525241.1"/>
</dbReference>
<feature type="transmembrane region" description="Helical" evidence="6">
    <location>
        <begin position="83"/>
        <end position="105"/>
    </location>
</feature>
<dbReference type="InterPro" id="IPR011701">
    <property type="entry name" value="MFS"/>
</dbReference>
<feature type="transmembrane region" description="Helical" evidence="6">
    <location>
        <begin position="459"/>
        <end position="478"/>
    </location>
</feature>
<protein>
    <submittedName>
        <fullName evidence="7">MFS general substrate transporter</fullName>
    </submittedName>
</protein>
<evidence type="ECO:0000256" key="1">
    <source>
        <dbReference type="ARBA" id="ARBA00004141"/>
    </source>
</evidence>
<dbReference type="PANTHER" id="PTHR21576:SF158">
    <property type="entry name" value="RIBOSOMAL RNA-PROCESSING PROTEIN 12-LIKE CONSERVED DOMAIN-CONTAINING PROTEIN"/>
    <property type="match status" value="1"/>
</dbReference>
<evidence type="ECO:0000313" key="7">
    <source>
        <dbReference type="EMBL" id="PWN88473.1"/>
    </source>
</evidence>
<organism evidence="7 8">
    <name type="scientific">Acaromyces ingoldii</name>
    <dbReference type="NCBI Taxonomy" id="215250"/>
    <lineage>
        <taxon>Eukaryota</taxon>
        <taxon>Fungi</taxon>
        <taxon>Dikarya</taxon>
        <taxon>Basidiomycota</taxon>
        <taxon>Ustilaginomycotina</taxon>
        <taxon>Exobasidiomycetes</taxon>
        <taxon>Exobasidiales</taxon>
        <taxon>Cryptobasidiaceae</taxon>
        <taxon>Acaromyces</taxon>
    </lineage>
</organism>
<dbReference type="OrthoDB" id="410267at2759"/>
<proteinExistence type="predicted"/>
<sequence length="549" mass="56867">MAGIRAHQDGRAPSRLLAGLSIVACSLTAGSIYCFPLFGPSLTRDLGLSLLQTNSIWGGAVFGQYFSASLMGHLGDTYGPRPLALIASVLFGTGYLLMAHTEWAAVDSQGRLSPQANDQRAAGTAVVALTAYFVLVGAGVAASVFGALRSSTSHFGGKHPGLALSVPLTLFSLSSLFLSSLASLSTFTDSKTGDLNGPKWLTFLGVGLMLVNALAAFGLSAPPPLPTPTPARPDGSAESQASEASPLLPPASHSLDADSSRLAYTTPFATTDVLPQSASTGKLSIGKFAQVPAVWALALILFASVGGAEMVMSSVGSIVVSLRYGHLDALAKAGGDDEHLGKETLALRASQVQLIAIANTVARLFAGLASDVCSPTRPRPSRGDAPWLSRVRVSRMTMLLGGLILLLGGFLYAAFLLDSVERLWVVSLATGLGYGLTFTLVPSTVLVLWPAQFGRNYGLLTYAAATGSLTFSMLFAAVNDAASRPSSFSPALFATSSSSIRTTPSEAASGAICKYGRDCFESSFLAASAALVAALAVTVPLWRAWRHSL</sequence>
<keyword evidence="4 6" id="KW-0472">Membrane</keyword>
<reference evidence="7 8" key="1">
    <citation type="journal article" date="2018" name="Mol. Biol. Evol.">
        <title>Broad Genomic Sampling Reveals a Smut Pathogenic Ancestry of the Fungal Clade Ustilaginomycotina.</title>
        <authorList>
            <person name="Kijpornyongpan T."/>
            <person name="Mondo S.J."/>
            <person name="Barry K."/>
            <person name="Sandor L."/>
            <person name="Lee J."/>
            <person name="Lipzen A."/>
            <person name="Pangilinan J."/>
            <person name="LaButti K."/>
            <person name="Hainaut M."/>
            <person name="Henrissat B."/>
            <person name="Grigoriev I.V."/>
            <person name="Spatafora J.W."/>
            <person name="Aime M.C."/>
        </authorList>
    </citation>
    <scope>NUCLEOTIDE SEQUENCE [LARGE SCALE GENOMIC DNA]</scope>
    <source>
        <strain evidence="7 8">MCA 4198</strain>
    </source>
</reference>
<dbReference type="GeneID" id="37047157"/>
<feature type="transmembrane region" description="Helical" evidence="6">
    <location>
        <begin position="16"/>
        <end position="38"/>
    </location>
</feature>
<feature type="transmembrane region" description="Helical" evidence="6">
    <location>
        <begin position="126"/>
        <end position="148"/>
    </location>
</feature>
<dbReference type="SUPFAM" id="SSF103473">
    <property type="entry name" value="MFS general substrate transporter"/>
    <property type="match status" value="1"/>
</dbReference>
<feature type="transmembrane region" description="Helical" evidence="6">
    <location>
        <begin position="423"/>
        <end position="447"/>
    </location>
</feature>
<dbReference type="EMBL" id="KZ819638">
    <property type="protein sequence ID" value="PWN88473.1"/>
    <property type="molecule type" value="Genomic_DNA"/>
</dbReference>
<comment type="subcellular location">
    <subcellularLocation>
        <location evidence="1">Membrane</location>
        <topology evidence="1">Multi-pass membrane protein</topology>
    </subcellularLocation>
</comment>
<feature type="transmembrane region" description="Helical" evidence="6">
    <location>
        <begin position="398"/>
        <end position="417"/>
    </location>
</feature>
<dbReference type="Proteomes" id="UP000245768">
    <property type="component" value="Unassembled WGS sequence"/>
</dbReference>
<dbReference type="Pfam" id="PF07690">
    <property type="entry name" value="MFS_1"/>
    <property type="match status" value="1"/>
</dbReference>
<gene>
    <name evidence="7" type="ORF">FA10DRAFT_303434</name>
</gene>
<dbReference type="Gene3D" id="1.20.1250.20">
    <property type="entry name" value="MFS general substrate transporter like domains"/>
    <property type="match status" value="1"/>
</dbReference>
<feature type="transmembrane region" description="Helical" evidence="6">
    <location>
        <begin position="524"/>
        <end position="545"/>
    </location>
</feature>
<dbReference type="AlphaFoldDB" id="A0A316YK57"/>
<dbReference type="PANTHER" id="PTHR21576">
    <property type="entry name" value="UNCHARACTERIZED NODULIN-LIKE PROTEIN"/>
    <property type="match status" value="1"/>
</dbReference>
<feature type="transmembrane region" description="Helical" evidence="6">
    <location>
        <begin position="293"/>
        <end position="322"/>
    </location>
</feature>
<dbReference type="InterPro" id="IPR036259">
    <property type="entry name" value="MFS_trans_sf"/>
</dbReference>
<evidence type="ECO:0000256" key="5">
    <source>
        <dbReference type="SAM" id="MobiDB-lite"/>
    </source>
</evidence>
<evidence type="ECO:0000256" key="3">
    <source>
        <dbReference type="ARBA" id="ARBA00022989"/>
    </source>
</evidence>
<dbReference type="GO" id="GO:0022857">
    <property type="term" value="F:transmembrane transporter activity"/>
    <property type="evidence" value="ECO:0007669"/>
    <property type="project" value="InterPro"/>
</dbReference>
<feature type="transmembrane region" description="Helical" evidence="6">
    <location>
        <begin position="200"/>
        <end position="221"/>
    </location>
</feature>
<dbReference type="InParanoid" id="A0A316YK57"/>